<evidence type="ECO:0000256" key="13">
    <source>
        <dbReference type="ARBA" id="ARBA00023012"/>
    </source>
</evidence>
<dbReference type="Pfam" id="PF00672">
    <property type="entry name" value="HAMP"/>
    <property type="match status" value="1"/>
</dbReference>
<evidence type="ECO:0000256" key="2">
    <source>
        <dbReference type="ARBA" id="ARBA00004429"/>
    </source>
</evidence>
<dbReference type="EMBL" id="CP015118">
    <property type="protein sequence ID" value="ARN22594.1"/>
    <property type="molecule type" value="Genomic_DNA"/>
</dbReference>
<comment type="subcellular location">
    <subcellularLocation>
        <location evidence="2">Cell inner membrane</location>
        <topology evidence="2">Multi-pass membrane protein</topology>
    </subcellularLocation>
</comment>
<dbReference type="InterPro" id="IPR003594">
    <property type="entry name" value="HATPase_dom"/>
</dbReference>
<dbReference type="Gene3D" id="1.10.287.130">
    <property type="match status" value="1"/>
</dbReference>
<evidence type="ECO:0000256" key="5">
    <source>
        <dbReference type="ARBA" id="ARBA00022519"/>
    </source>
</evidence>
<dbReference type="EC" id="2.7.13.3" evidence="3"/>
<dbReference type="CDD" id="cd06225">
    <property type="entry name" value="HAMP"/>
    <property type="match status" value="1"/>
</dbReference>
<dbReference type="STRING" id="946333.A4W93_23265"/>
<dbReference type="PROSITE" id="PS50109">
    <property type="entry name" value="HIS_KIN"/>
    <property type="match status" value="1"/>
</dbReference>
<dbReference type="PRINTS" id="PR00344">
    <property type="entry name" value="BCTRLSENSOR"/>
</dbReference>
<evidence type="ECO:0000256" key="7">
    <source>
        <dbReference type="ARBA" id="ARBA00022679"/>
    </source>
</evidence>
<dbReference type="OrthoDB" id="9804645at2"/>
<dbReference type="GO" id="GO:0000155">
    <property type="term" value="F:phosphorelay sensor kinase activity"/>
    <property type="evidence" value="ECO:0007669"/>
    <property type="project" value="InterPro"/>
</dbReference>
<gene>
    <name evidence="16" type="ORF">A4W93_23265</name>
</gene>
<evidence type="ECO:0000256" key="8">
    <source>
        <dbReference type="ARBA" id="ARBA00022692"/>
    </source>
</evidence>
<feature type="region of interest" description="Disordered" evidence="15">
    <location>
        <begin position="40"/>
        <end position="81"/>
    </location>
</feature>
<keyword evidence="8" id="KW-0812">Transmembrane</keyword>
<dbReference type="RefSeq" id="WP_099959972.1">
    <property type="nucleotide sequence ID" value="NZ_BSPR01000018.1"/>
</dbReference>
<evidence type="ECO:0000313" key="17">
    <source>
        <dbReference type="Proteomes" id="UP000193427"/>
    </source>
</evidence>
<keyword evidence="14" id="KW-0472">Membrane</keyword>
<dbReference type="InterPro" id="IPR036097">
    <property type="entry name" value="HisK_dim/P_sf"/>
</dbReference>
<organism evidence="16 17">
    <name type="scientific">Piscinibacter gummiphilus</name>
    <dbReference type="NCBI Taxonomy" id="946333"/>
    <lineage>
        <taxon>Bacteria</taxon>
        <taxon>Pseudomonadati</taxon>
        <taxon>Pseudomonadota</taxon>
        <taxon>Betaproteobacteria</taxon>
        <taxon>Burkholderiales</taxon>
        <taxon>Sphaerotilaceae</taxon>
        <taxon>Piscinibacter</taxon>
    </lineage>
</organism>
<keyword evidence="12" id="KW-1133">Transmembrane helix</keyword>
<keyword evidence="10" id="KW-0418">Kinase</keyword>
<evidence type="ECO:0000256" key="10">
    <source>
        <dbReference type="ARBA" id="ARBA00022777"/>
    </source>
</evidence>
<feature type="compositionally biased region" description="Polar residues" evidence="15">
    <location>
        <begin position="371"/>
        <end position="382"/>
    </location>
</feature>
<dbReference type="InterPro" id="IPR003660">
    <property type="entry name" value="HAMP_dom"/>
</dbReference>
<keyword evidence="13" id="KW-0902">Two-component regulatory system</keyword>
<dbReference type="Pfam" id="PF02518">
    <property type="entry name" value="HATPase_c"/>
    <property type="match status" value="1"/>
</dbReference>
<dbReference type="InterPro" id="IPR004358">
    <property type="entry name" value="Sig_transdc_His_kin-like_C"/>
</dbReference>
<keyword evidence="7" id="KW-0808">Transferase</keyword>
<dbReference type="SMART" id="SM00388">
    <property type="entry name" value="HisKA"/>
    <property type="match status" value="1"/>
</dbReference>
<evidence type="ECO:0000256" key="6">
    <source>
        <dbReference type="ARBA" id="ARBA00022553"/>
    </source>
</evidence>
<dbReference type="SUPFAM" id="SSF55874">
    <property type="entry name" value="ATPase domain of HSP90 chaperone/DNA topoisomerase II/histidine kinase"/>
    <property type="match status" value="1"/>
</dbReference>
<dbReference type="PROSITE" id="PS50885">
    <property type="entry name" value="HAMP"/>
    <property type="match status" value="1"/>
</dbReference>
<name>A0A1W6LEA2_9BURK</name>
<dbReference type="Gene3D" id="3.30.565.10">
    <property type="entry name" value="Histidine kinase-like ATPase, C-terminal domain"/>
    <property type="match status" value="1"/>
</dbReference>
<keyword evidence="4" id="KW-1003">Cell membrane</keyword>
<evidence type="ECO:0000256" key="4">
    <source>
        <dbReference type="ARBA" id="ARBA00022475"/>
    </source>
</evidence>
<feature type="compositionally biased region" description="Pro residues" evidence="15">
    <location>
        <begin position="45"/>
        <end position="81"/>
    </location>
</feature>
<dbReference type="GO" id="GO:0005524">
    <property type="term" value="F:ATP binding"/>
    <property type="evidence" value="ECO:0007669"/>
    <property type="project" value="UniProtKB-KW"/>
</dbReference>
<dbReference type="CDD" id="cd00075">
    <property type="entry name" value="HATPase"/>
    <property type="match status" value="1"/>
</dbReference>
<keyword evidence="17" id="KW-1185">Reference proteome</keyword>
<dbReference type="SMART" id="SM00387">
    <property type="entry name" value="HATPase_c"/>
    <property type="match status" value="1"/>
</dbReference>
<evidence type="ECO:0000256" key="14">
    <source>
        <dbReference type="ARBA" id="ARBA00023136"/>
    </source>
</evidence>
<dbReference type="PANTHER" id="PTHR44936:SF5">
    <property type="entry name" value="SENSOR HISTIDINE KINASE ENVZ"/>
    <property type="match status" value="1"/>
</dbReference>
<evidence type="ECO:0000256" key="1">
    <source>
        <dbReference type="ARBA" id="ARBA00000085"/>
    </source>
</evidence>
<dbReference type="InterPro" id="IPR050980">
    <property type="entry name" value="2C_sensor_his_kinase"/>
</dbReference>
<sequence>MKRWFGDTLFRRLFVLMWVALVASHLLGYTAAHQGAPAGVRGAGMPPPMPSLPPMGGPPHPGPAPGMDRGPPPQGPHGPRPSPTLWLDYLVRALAIAAFAAWGARWLSAPIRRLGTASRQLAESLRLGRPPAPLDETRGTVEVRETAHVFNTMASQLQDQFAAQQLLMAAISHDLRTPLARLRLRVEQMPPGDLADRCVADIREMDTLVDGALSLLREQHDPSARTRVDLVSLLQALADDEAEQGHAVTFEGGPAVVEGQPAALKRLFGNLVGNAVRHGGSADVQLAVAGHEVRVTVDDHGPGIPADRLDAVFHPFYRLDTPGAAPGAGLGLHIARDLARQHGGTVALANRPEGGLRATVTLTLASDATLSARTQTSETQDTADPHTGAV</sequence>
<evidence type="ECO:0000256" key="12">
    <source>
        <dbReference type="ARBA" id="ARBA00022989"/>
    </source>
</evidence>
<dbReference type="InterPro" id="IPR003661">
    <property type="entry name" value="HisK_dim/P_dom"/>
</dbReference>
<protein>
    <recommendedName>
        <fullName evidence="3">histidine kinase</fullName>
        <ecNumber evidence="3">2.7.13.3</ecNumber>
    </recommendedName>
</protein>
<dbReference type="GO" id="GO:0005886">
    <property type="term" value="C:plasma membrane"/>
    <property type="evidence" value="ECO:0007669"/>
    <property type="project" value="UniProtKB-SubCell"/>
</dbReference>
<dbReference type="SUPFAM" id="SSF47384">
    <property type="entry name" value="Homodimeric domain of signal transducing histidine kinase"/>
    <property type="match status" value="1"/>
</dbReference>
<dbReference type="InterPro" id="IPR005467">
    <property type="entry name" value="His_kinase_dom"/>
</dbReference>
<evidence type="ECO:0000256" key="9">
    <source>
        <dbReference type="ARBA" id="ARBA00022741"/>
    </source>
</evidence>
<dbReference type="CDD" id="cd00082">
    <property type="entry name" value="HisKA"/>
    <property type="match status" value="1"/>
</dbReference>
<evidence type="ECO:0000256" key="15">
    <source>
        <dbReference type="SAM" id="MobiDB-lite"/>
    </source>
</evidence>
<keyword evidence="11" id="KW-0067">ATP-binding</keyword>
<accession>A0A1W6LEA2</accession>
<evidence type="ECO:0000256" key="3">
    <source>
        <dbReference type="ARBA" id="ARBA00012438"/>
    </source>
</evidence>
<dbReference type="AlphaFoldDB" id="A0A1W6LEA2"/>
<dbReference type="KEGG" id="rgu:A4W93_23265"/>
<keyword evidence="5" id="KW-0997">Cell inner membrane</keyword>
<dbReference type="SMART" id="SM00304">
    <property type="entry name" value="HAMP"/>
    <property type="match status" value="1"/>
</dbReference>
<dbReference type="Proteomes" id="UP000193427">
    <property type="component" value="Chromosome"/>
</dbReference>
<keyword evidence="6" id="KW-0597">Phosphoprotein</keyword>
<feature type="region of interest" description="Disordered" evidence="15">
    <location>
        <begin position="371"/>
        <end position="390"/>
    </location>
</feature>
<dbReference type="PANTHER" id="PTHR44936">
    <property type="entry name" value="SENSOR PROTEIN CREC"/>
    <property type="match status" value="1"/>
</dbReference>
<evidence type="ECO:0000313" key="16">
    <source>
        <dbReference type="EMBL" id="ARN22594.1"/>
    </source>
</evidence>
<proteinExistence type="predicted"/>
<evidence type="ECO:0000256" key="11">
    <source>
        <dbReference type="ARBA" id="ARBA00022840"/>
    </source>
</evidence>
<keyword evidence="9" id="KW-0547">Nucleotide-binding</keyword>
<dbReference type="InterPro" id="IPR036890">
    <property type="entry name" value="HATPase_C_sf"/>
</dbReference>
<reference evidence="16 17" key="1">
    <citation type="submission" date="2016-04" db="EMBL/GenBank/DDBJ databases">
        <title>Complete genome sequence of natural rubber-degrading, novel Gram-negative bacterium, Rhizobacter gummiphilus strain NS21.</title>
        <authorList>
            <person name="Tabata M."/>
            <person name="Kasai D."/>
            <person name="Fukuda M."/>
        </authorList>
    </citation>
    <scope>NUCLEOTIDE SEQUENCE [LARGE SCALE GENOMIC DNA]</scope>
    <source>
        <strain evidence="16 17">NS21</strain>
    </source>
</reference>
<comment type="catalytic activity">
    <reaction evidence="1">
        <text>ATP + protein L-histidine = ADP + protein N-phospho-L-histidine.</text>
        <dbReference type="EC" id="2.7.13.3"/>
    </reaction>
</comment>